<evidence type="ECO:0000256" key="5">
    <source>
        <dbReference type="ARBA" id="ARBA00022989"/>
    </source>
</evidence>
<dbReference type="RefSeq" id="WP_188889464.1">
    <property type="nucleotide sequence ID" value="NZ_BMHY01000004.1"/>
</dbReference>
<comment type="subcellular location">
    <subcellularLocation>
        <location evidence="1">Cell membrane</location>
        <topology evidence="1">Multi-pass membrane protein</topology>
    </subcellularLocation>
</comment>
<comment type="caution">
    <text evidence="9">The sequence shown here is derived from an EMBL/GenBank/DDBJ whole genome shotgun (WGS) entry which is preliminary data.</text>
</comment>
<dbReference type="SUPFAM" id="SSF103473">
    <property type="entry name" value="MFS general substrate transporter"/>
    <property type="match status" value="1"/>
</dbReference>
<keyword evidence="5 7" id="KW-1133">Transmembrane helix</keyword>
<evidence type="ECO:0000313" key="10">
    <source>
        <dbReference type="Proteomes" id="UP000600247"/>
    </source>
</evidence>
<evidence type="ECO:0000256" key="3">
    <source>
        <dbReference type="ARBA" id="ARBA00022475"/>
    </source>
</evidence>
<evidence type="ECO:0000259" key="8">
    <source>
        <dbReference type="PROSITE" id="PS50850"/>
    </source>
</evidence>
<gene>
    <name evidence="9" type="ORF">GCM10010918_24410</name>
</gene>
<organism evidence="9 10">
    <name type="scientific">Paenibacillus radicis</name>
    <name type="common">ex Gao et al. 2016</name>
    <dbReference type="NCBI Taxonomy" id="1737354"/>
    <lineage>
        <taxon>Bacteria</taxon>
        <taxon>Bacillati</taxon>
        <taxon>Bacillota</taxon>
        <taxon>Bacilli</taxon>
        <taxon>Bacillales</taxon>
        <taxon>Paenibacillaceae</taxon>
        <taxon>Paenibacillus</taxon>
    </lineage>
</organism>
<dbReference type="EMBL" id="BMHY01000004">
    <property type="protein sequence ID" value="GGG68572.1"/>
    <property type="molecule type" value="Genomic_DNA"/>
</dbReference>
<keyword evidence="3" id="KW-1003">Cell membrane</keyword>
<protein>
    <submittedName>
        <fullName evidence="9">MFS transporter</fullName>
    </submittedName>
</protein>
<proteinExistence type="predicted"/>
<feature type="transmembrane region" description="Helical" evidence="7">
    <location>
        <begin position="296"/>
        <end position="313"/>
    </location>
</feature>
<dbReference type="GO" id="GO:0022857">
    <property type="term" value="F:transmembrane transporter activity"/>
    <property type="evidence" value="ECO:0007669"/>
    <property type="project" value="InterPro"/>
</dbReference>
<keyword evidence="2" id="KW-0813">Transport</keyword>
<feature type="transmembrane region" description="Helical" evidence="7">
    <location>
        <begin position="178"/>
        <end position="196"/>
    </location>
</feature>
<feature type="domain" description="Major facilitator superfamily (MFS) profile" evidence="8">
    <location>
        <begin position="20"/>
        <end position="405"/>
    </location>
</feature>
<feature type="transmembrane region" description="Helical" evidence="7">
    <location>
        <begin position="152"/>
        <end position="172"/>
    </location>
</feature>
<evidence type="ECO:0000313" key="9">
    <source>
        <dbReference type="EMBL" id="GGG68572.1"/>
    </source>
</evidence>
<keyword evidence="4 7" id="KW-0812">Transmembrane</keyword>
<name>A0A917M149_9BACL</name>
<feature type="transmembrane region" description="Helical" evidence="7">
    <location>
        <begin position="88"/>
        <end position="106"/>
    </location>
</feature>
<dbReference type="GO" id="GO:0005886">
    <property type="term" value="C:plasma membrane"/>
    <property type="evidence" value="ECO:0007669"/>
    <property type="project" value="UniProtKB-SubCell"/>
</dbReference>
<dbReference type="AlphaFoldDB" id="A0A917M149"/>
<evidence type="ECO:0000256" key="7">
    <source>
        <dbReference type="SAM" id="Phobius"/>
    </source>
</evidence>
<dbReference type="InterPro" id="IPR005829">
    <property type="entry name" value="Sugar_transporter_CS"/>
</dbReference>
<keyword evidence="10" id="KW-1185">Reference proteome</keyword>
<dbReference type="Pfam" id="PF07690">
    <property type="entry name" value="MFS_1"/>
    <property type="match status" value="2"/>
</dbReference>
<dbReference type="CDD" id="cd17325">
    <property type="entry name" value="MFS_MdtG_SLC18_like"/>
    <property type="match status" value="1"/>
</dbReference>
<dbReference type="InterPro" id="IPR011701">
    <property type="entry name" value="MFS"/>
</dbReference>
<keyword evidence="6 7" id="KW-0472">Membrane</keyword>
<accession>A0A917M149</accession>
<dbReference type="Gene3D" id="1.20.1250.20">
    <property type="entry name" value="MFS general substrate transporter like domains"/>
    <property type="match status" value="2"/>
</dbReference>
<sequence length="413" mass="44666">MASAPAKAIVKHGIKENIGTFSLLLIINLFVGSMVGLERTVLPLVGEKQFALASTSAALSFIVSFGLSKGIVNYFAGQIADRLGRKKVLILGWIIGFFVPLLVIVAHEWWVIVAANVFLGINQALTWSMTVNMKIDLVKANQRGLAIGLNEAAGYVGLSLAAMLSGYVAASYSLRPEPFLLGFVFIAIGLVLSLTVRSTEEHLRLQSVQQGKTSLSAREIFWLASWKDRNLSSSTLAGIATNLKDGMAWGLFPLFLLMQGLSVGKSGLIIAAYPVAWGCCQLFTGYLSDRVGRKKLIVSGMILQGAAIWWILLSHSFPMWFTGSILLGLGTALVYPTLQAAISDVAQPHMRASIMGVYRFWRDIGYALGAILAGLLTDFINIYWAMGLVALLPLLAGIGASVRMKETLLQKAR</sequence>
<feature type="transmembrane region" description="Helical" evidence="7">
    <location>
        <begin position="57"/>
        <end position="76"/>
    </location>
</feature>
<feature type="transmembrane region" description="Helical" evidence="7">
    <location>
        <begin position="112"/>
        <end position="131"/>
    </location>
</feature>
<evidence type="ECO:0000256" key="2">
    <source>
        <dbReference type="ARBA" id="ARBA00022448"/>
    </source>
</evidence>
<feature type="transmembrane region" description="Helical" evidence="7">
    <location>
        <begin position="319"/>
        <end position="338"/>
    </location>
</feature>
<dbReference type="PANTHER" id="PTHR23517:SF3">
    <property type="entry name" value="INTEGRAL MEMBRANE TRANSPORT PROTEIN"/>
    <property type="match status" value="1"/>
</dbReference>
<dbReference type="PROSITE" id="PS00216">
    <property type="entry name" value="SUGAR_TRANSPORT_1"/>
    <property type="match status" value="2"/>
</dbReference>
<dbReference type="InterPro" id="IPR036259">
    <property type="entry name" value="MFS_trans_sf"/>
</dbReference>
<evidence type="ECO:0000256" key="1">
    <source>
        <dbReference type="ARBA" id="ARBA00004651"/>
    </source>
</evidence>
<dbReference type="InterPro" id="IPR050171">
    <property type="entry name" value="MFS_Transporters"/>
</dbReference>
<evidence type="ECO:0000256" key="4">
    <source>
        <dbReference type="ARBA" id="ARBA00022692"/>
    </source>
</evidence>
<feature type="transmembrane region" description="Helical" evidence="7">
    <location>
        <begin position="382"/>
        <end position="402"/>
    </location>
</feature>
<feature type="transmembrane region" description="Helical" evidence="7">
    <location>
        <begin position="21"/>
        <end position="37"/>
    </location>
</feature>
<evidence type="ECO:0000256" key="6">
    <source>
        <dbReference type="ARBA" id="ARBA00023136"/>
    </source>
</evidence>
<dbReference type="InterPro" id="IPR020846">
    <property type="entry name" value="MFS_dom"/>
</dbReference>
<reference evidence="9 10" key="1">
    <citation type="journal article" date="2014" name="Int. J. Syst. Evol. Microbiol.">
        <title>Complete genome sequence of Corynebacterium casei LMG S-19264T (=DSM 44701T), isolated from a smear-ripened cheese.</title>
        <authorList>
            <consortium name="US DOE Joint Genome Institute (JGI-PGF)"/>
            <person name="Walter F."/>
            <person name="Albersmeier A."/>
            <person name="Kalinowski J."/>
            <person name="Ruckert C."/>
        </authorList>
    </citation>
    <scope>NUCLEOTIDE SEQUENCE [LARGE SCALE GENOMIC DNA]</scope>
    <source>
        <strain evidence="9 10">CGMCC 1.15286</strain>
    </source>
</reference>
<dbReference type="PROSITE" id="PS50850">
    <property type="entry name" value="MFS"/>
    <property type="match status" value="1"/>
</dbReference>
<dbReference type="Proteomes" id="UP000600247">
    <property type="component" value="Unassembled WGS sequence"/>
</dbReference>
<dbReference type="PANTHER" id="PTHR23517">
    <property type="entry name" value="RESISTANCE PROTEIN MDTM, PUTATIVE-RELATED-RELATED"/>
    <property type="match status" value="1"/>
</dbReference>